<dbReference type="InterPro" id="IPR016913">
    <property type="entry name" value="UCP029215"/>
</dbReference>
<reference evidence="3" key="1">
    <citation type="submission" date="2006-06" db="EMBL/GenBank/DDBJ databases">
        <title>Complete sequence of chromosome of Chelativorans sp. BNC1.</title>
        <authorList>
            <consortium name="US DOE Joint Genome Institute"/>
            <person name="Copeland A."/>
            <person name="Lucas S."/>
            <person name="Lapidus A."/>
            <person name="Barry K."/>
            <person name="Detter J.C."/>
            <person name="Glavina del Rio T."/>
            <person name="Hammon N."/>
            <person name="Israni S."/>
            <person name="Dalin E."/>
            <person name="Tice H."/>
            <person name="Pitluck S."/>
            <person name="Chertkov O."/>
            <person name="Brettin T."/>
            <person name="Bruce D."/>
            <person name="Han C."/>
            <person name="Tapia R."/>
            <person name="Gilna P."/>
            <person name="Schmutz J."/>
            <person name="Larimer F."/>
            <person name="Land M."/>
            <person name="Hauser L."/>
            <person name="Kyrpides N."/>
            <person name="Mikhailova N."/>
            <person name="Richardson P."/>
        </authorList>
    </citation>
    <scope>NUCLEOTIDE SEQUENCE</scope>
    <source>
        <strain evidence="3">BNC1</strain>
    </source>
</reference>
<dbReference type="EMBL" id="CP000390">
    <property type="protein sequence ID" value="ABG62611.1"/>
    <property type="molecule type" value="Genomic_DNA"/>
</dbReference>
<dbReference type="OrthoDB" id="7549700at2"/>
<protein>
    <recommendedName>
        <fullName evidence="4">DUF2213 domain-containing protein</fullName>
    </recommendedName>
</protein>
<dbReference type="STRING" id="266779.Meso_1215"/>
<keyword evidence="1" id="KW-0175">Coiled coil</keyword>
<evidence type="ECO:0000256" key="1">
    <source>
        <dbReference type="SAM" id="Coils"/>
    </source>
</evidence>
<sequence length="374" mass="39591">MQFTDAVTVAGTRRTGDGYLVATAKCVRAGIQLYTGDELGKPEMKIVRVYRPAEEVFAKDSLQSFSHAPITIDHPTEQVTADNWKALSVGEVSTAAKQVGDWVELPLIFKDAAAIGQIEGGKRELSAGYIADFDFTAGVTPDGQPYDAVQRSIRINHLALVDKARAGSQARVGDSAGKWGAAPITPTPEKETRAMSDALRTVVVDGLSVQTTDQGAQAIEKLQKALADSAANIAKLTADHADAVAKKDEEIGTLKADKKKLEDAAPKPADIDRMVADRVALVTAAKAVDEKIVTDGKSDAEIRKAVVTARLGDEAVKDVSEAEITGMFKALTKDAKPNDSVRDALRTQDHSIVANDAWAEGVFAAAGVSVKKGA</sequence>
<feature type="region of interest" description="Disordered" evidence="2">
    <location>
        <begin position="172"/>
        <end position="193"/>
    </location>
</feature>
<accession>Q11J14</accession>
<proteinExistence type="predicted"/>
<evidence type="ECO:0000313" key="3">
    <source>
        <dbReference type="EMBL" id="ABG62611.1"/>
    </source>
</evidence>
<feature type="coiled-coil region" evidence="1">
    <location>
        <begin position="219"/>
        <end position="264"/>
    </location>
</feature>
<name>Q11J14_CHESB</name>
<dbReference type="HOGENOM" id="CLU_049293_1_0_5"/>
<evidence type="ECO:0008006" key="4">
    <source>
        <dbReference type="Google" id="ProtNLM"/>
    </source>
</evidence>
<organism evidence="3">
    <name type="scientific">Chelativorans sp. (strain BNC1)</name>
    <dbReference type="NCBI Taxonomy" id="266779"/>
    <lineage>
        <taxon>Bacteria</taxon>
        <taxon>Pseudomonadati</taxon>
        <taxon>Pseudomonadota</taxon>
        <taxon>Alphaproteobacteria</taxon>
        <taxon>Hyphomicrobiales</taxon>
        <taxon>Phyllobacteriaceae</taxon>
        <taxon>Chelativorans</taxon>
    </lineage>
</organism>
<evidence type="ECO:0000256" key="2">
    <source>
        <dbReference type="SAM" id="MobiDB-lite"/>
    </source>
</evidence>
<dbReference type="KEGG" id="mes:Meso_1215"/>
<dbReference type="PIRSF" id="PIRSF029215">
    <property type="entry name" value="UCP029215"/>
    <property type="match status" value="1"/>
</dbReference>
<dbReference type="Pfam" id="PF09979">
    <property type="entry name" value="DUF2213"/>
    <property type="match status" value="1"/>
</dbReference>
<dbReference type="eggNOG" id="COG3566">
    <property type="taxonomic scope" value="Bacteria"/>
</dbReference>
<gene>
    <name evidence="3" type="ordered locus">Meso_1215</name>
</gene>
<dbReference type="AlphaFoldDB" id="Q11J14"/>